<evidence type="ECO:0000313" key="2">
    <source>
        <dbReference type="Proteomes" id="UP000326532"/>
    </source>
</evidence>
<gene>
    <name evidence="1" type="ORF">BDV34DRAFT_200997</name>
</gene>
<keyword evidence="2" id="KW-1185">Reference proteome</keyword>
<dbReference type="AlphaFoldDB" id="A0A5N6DB27"/>
<sequence length="108" mass="12399">MSSDFKVQLVQTDVDTWEARVMEQHNVLEFDYGYDTFHTHGYIVLENLAIVATVADNGISAGPVYGNLKDGLRLIFKLKDSKEFKFYFKNGSEVWVTEHGRDHKILSI</sequence>
<name>A0A5N6DB27_ASPPA</name>
<accession>A0A5N6DB27</accession>
<organism evidence="1 2">
    <name type="scientific">Aspergillus parasiticus</name>
    <dbReference type="NCBI Taxonomy" id="5067"/>
    <lineage>
        <taxon>Eukaryota</taxon>
        <taxon>Fungi</taxon>
        <taxon>Dikarya</taxon>
        <taxon>Ascomycota</taxon>
        <taxon>Pezizomycotina</taxon>
        <taxon>Eurotiomycetes</taxon>
        <taxon>Eurotiomycetidae</taxon>
        <taxon>Eurotiales</taxon>
        <taxon>Aspergillaceae</taxon>
        <taxon>Aspergillus</taxon>
        <taxon>Aspergillus subgen. Circumdati</taxon>
    </lineage>
</organism>
<reference evidence="1 2" key="1">
    <citation type="submission" date="2019-04" db="EMBL/GenBank/DDBJ databases">
        <title>Fungal friends and foes A comparative genomics study of 23 Aspergillus species from section Flavi.</title>
        <authorList>
            <consortium name="DOE Joint Genome Institute"/>
            <person name="Kjaerbolling I."/>
            <person name="Vesth T.C."/>
            <person name="Frisvad J.C."/>
            <person name="Nybo J.L."/>
            <person name="Theobald S."/>
            <person name="Kildgaard S."/>
            <person name="Petersen T.I."/>
            <person name="Kuo A."/>
            <person name="Sato A."/>
            <person name="Lyhne E.K."/>
            <person name="Kogle M.E."/>
            <person name="Wiebenga A."/>
            <person name="Kun R.S."/>
            <person name="Lubbers R.J."/>
            <person name="Makela M.R."/>
            <person name="Barry K."/>
            <person name="Chovatia M."/>
            <person name="Clum A."/>
            <person name="Daum C."/>
            <person name="Haridas S."/>
            <person name="He G."/>
            <person name="LaButti K."/>
            <person name="Lipzen A."/>
            <person name="Mondo S."/>
            <person name="Pangilinan J."/>
            <person name="Riley R."/>
            <person name="Salamov A."/>
            <person name="Simmons B.A."/>
            <person name="Magnuson J.K."/>
            <person name="Henrissat B."/>
            <person name="Mortensen U.H."/>
            <person name="Larsen T.O."/>
            <person name="De vries R.P."/>
            <person name="Grigoriev I.V."/>
            <person name="Machida M."/>
            <person name="Baker S.E."/>
            <person name="Andersen M.R."/>
        </authorList>
    </citation>
    <scope>NUCLEOTIDE SEQUENCE [LARGE SCALE GENOMIC DNA]</scope>
    <source>
        <strain evidence="1 2">CBS 117618</strain>
    </source>
</reference>
<dbReference type="VEuPathDB" id="FungiDB:BDV34DRAFT_200997"/>
<dbReference type="Proteomes" id="UP000326532">
    <property type="component" value="Unassembled WGS sequence"/>
</dbReference>
<dbReference type="OMA" id="TWEARVM"/>
<dbReference type="EMBL" id="ML735004">
    <property type="protein sequence ID" value="KAB8202442.1"/>
    <property type="molecule type" value="Genomic_DNA"/>
</dbReference>
<proteinExistence type="predicted"/>
<evidence type="ECO:0000313" key="1">
    <source>
        <dbReference type="EMBL" id="KAB8202442.1"/>
    </source>
</evidence>
<protein>
    <submittedName>
        <fullName evidence="1">Uncharacterized protein</fullName>
    </submittedName>
</protein>